<sequence length="109" mass="12076">MRSDKVAFSLVTERVDGVLVKKLYSGDAWTSPVPRDARLIGHVHPNENAFQVLPSTQDMNMVNARYFRDLMTNPNANPVPTRIFWGPGNTDNTIFYPGFGKTPLPGQGG</sequence>
<dbReference type="Proteomes" id="UP001156706">
    <property type="component" value="Unassembled WGS sequence"/>
</dbReference>
<name>A0ABQ5YJ53_9NEIS</name>
<organism evidence="1 2">
    <name type="scientific">Chitinimonas prasina</name>
    <dbReference type="NCBI Taxonomy" id="1434937"/>
    <lineage>
        <taxon>Bacteria</taxon>
        <taxon>Pseudomonadati</taxon>
        <taxon>Pseudomonadota</taxon>
        <taxon>Betaproteobacteria</taxon>
        <taxon>Neisseriales</taxon>
        <taxon>Chitinibacteraceae</taxon>
        <taxon>Chitinimonas</taxon>
    </lineage>
</organism>
<evidence type="ECO:0000313" key="2">
    <source>
        <dbReference type="Proteomes" id="UP001156706"/>
    </source>
</evidence>
<keyword evidence="2" id="KW-1185">Reference proteome</keyword>
<accession>A0ABQ5YJ53</accession>
<comment type="caution">
    <text evidence="1">The sequence shown here is derived from an EMBL/GenBank/DDBJ whole genome shotgun (WGS) entry which is preliminary data.</text>
</comment>
<reference evidence="2" key="1">
    <citation type="journal article" date="2019" name="Int. J. Syst. Evol. Microbiol.">
        <title>The Global Catalogue of Microorganisms (GCM) 10K type strain sequencing project: providing services to taxonomists for standard genome sequencing and annotation.</title>
        <authorList>
            <consortium name="The Broad Institute Genomics Platform"/>
            <consortium name="The Broad Institute Genome Sequencing Center for Infectious Disease"/>
            <person name="Wu L."/>
            <person name="Ma J."/>
        </authorList>
    </citation>
    <scope>NUCLEOTIDE SEQUENCE [LARGE SCALE GENOMIC DNA]</scope>
    <source>
        <strain evidence="2">NBRC 110044</strain>
    </source>
</reference>
<evidence type="ECO:0000313" key="1">
    <source>
        <dbReference type="EMBL" id="GLR14013.1"/>
    </source>
</evidence>
<gene>
    <name evidence="1" type="ORF">GCM10007907_28030</name>
</gene>
<dbReference type="EMBL" id="BSOG01000003">
    <property type="protein sequence ID" value="GLR14013.1"/>
    <property type="molecule type" value="Genomic_DNA"/>
</dbReference>
<proteinExistence type="predicted"/>
<protein>
    <submittedName>
        <fullName evidence="1">Uncharacterized protein</fullName>
    </submittedName>
</protein>